<dbReference type="InterPro" id="IPR011251">
    <property type="entry name" value="Luciferase-like_dom"/>
</dbReference>
<sequence>MYRTATLPLQFGINVDPAFKALDLAFDLAQLADERRLDFIGIQDHPYNGQFLDTWTLVSYLAARTRHVRFITNVANLPLRPPAILAKSFTTLDHLTEGRFEPGIGAGAFQEGITSYGGPKRTPGEAVEALEEAIHIFQLLWYSEPQKRVSFEGRFYSLRDAEPGPFPTRPLPIWVGGIKPRMLRLIGRLADGLMISHNWVEPKSVPQIQETLDESAQQAGRDINSIRRLYNLLGVIVGPKERIHAKQPGFIVGTEQEWAEWITHFYTELALDSFIFWPIAGNYREQCRCFINEVIPRVKEYICVVPQEALQRD</sequence>
<evidence type="ECO:0000256" key="3">
    <source>
        <dbReference type="ARBA" id="ARBA00023002"/>
    </source>
</evidence>
<accession>A0A455SEI2</accession>
<keyword evidence="1" id="KW-0285">Flavoprotein</keyword>
<gene>
    <name evidence="6" type="ORF">KTC_09170</name>
</gene>
<dbReference type="GO" id="GO:0046306">
    <property type="term" value="P:alkanesulfonate catabolic process"/>
    <property type="evidence" value="ECO:0007669"/>
    <property type="project" value="TreeGrafter"/>
</dbReference>
<dbReference type="PANTHER" id="PTHR42847:SF4">
    <property type="entry name" value="ALKANESULFONATE MONOOXYGENASE-RELATED"/>
    <property type="match status" value="1"/>
</dbReference>
<keyword evidence="2" id="KW-0288">FMN</keyword>
<evidence type="ECO:0000256" key="1">
    <source>
        <dbReference type="ARBA" id="ARBA00022630"/>
    </source>
</evidence>
<dbReference type="InterPro" id="IPR036661">
    <property type="entry name" value="Luciferase-like_sf"/>
</dbReference>
<organism evidence="6">
    <name type="scientific">Thermosporothrix sp. COM3</name>
    <dbReference type="NCBI Taxonomy" id="2490863"/>
    <lineage>
        <taxon>Bacteria</taxon>
        <taxon>Bacillati</taxon>
        <taxon>Chloroflexota</taxon>
        <taxon>Ktedonobacteria</taxon>
        <taxon>Ktedonobacterales</taxon>
        <taxon>Thermosporotrichaceae</taxon>
        <taxon>Thermosporothrix</taxon>
    </lineage>
</organism>
<evidence type="ECO:0000256" key="2">
    <source>
        <dbReference type="ARBA" id="ARBA00022643"/>
    </source>
</evidence>
<name>A0A455SEI2_9CHLR</name>
<proteinExistence type="predicted"/>
<keyword evidence="3" id="KW-0560">Oxidoreductase</keyword>
<keyword evidence="4" id="KW-0503">Monooxygenase</keyword>
<evidence type="ECO:0000256" key="4">
    <source>
        <dbReference type="ARBA" id="ARBA00023033"/>
    </source>
</evidence>
<evidence type="ECO:0000313" key="6">
    <source>
        <dbReference type="EMBL" id="BBH86166.1"/>
    </source>
</evidence>
<dbReference type="EMBL" id="AP019376">
    <property type="protein sequence ID" value="BBH86166.1"/>
    <property type="molecule type" value="Genomic_DNA"/>
</dbReference>
<dbReference type="GO" id="GO:0008726">
    <property type="term" value="F:alkanesulfonate monooxygenase activity"/>
    <property type="evidence" value="ECO:0007669"/>
    <property type="project" value="TreeGrafter"/>
</dbReference>
<dbReference type="SUPFAM" id="SSF51679">
    <property type="entry name" value="Bacterial luciferase-like"/>
    <property type="match status" value="1"/>
</dbReference>
<dbReference type="Gene3D" id="3.20.20.30">
    <property type="entry name" value="Luciferase-like domain"/>
    <property type="match status" value="1"/>
</dbReference>
<dbReference type="InterPro" id="IPR050172">
    <property type="entry name" value="SsuD_RutA_monooxygenase"/>
</dbReference>
<protein>
    <recommendedName>
        <fullName evidence="5">Luciferase-like domain-containing protein</fullName>
    </recommendedName>
</protein>
<dbReference type="PANTHER" id="PTHR42847">
    <property type="entry name" value="ALKANESULFONATE MONOOXYGENASE"/>
    <property type="match status" value="1"/>
</dbReference>
<dbReference type="Pfam" id="PF00296">
    <property type="entry name" value="Bac_luciferase"/>
    <property type="match status" value="1"/>
</dbReference>
<feature type="domain" description="Luciferase-like" evidence="5">
    <location>
        <begin position="21"/>
        <end position="239"/>
    </location>
</feature>
<reference evidence="6" key="1">
    <citation type="submission" date="2018-12" db="EMBL/GenBank/DDBJ databases">
        <title>Novel natural products biosynthetic potential of the class Ktedonobacteria.</title>
        <authorList>
            <person name="Zheng Y."/>
            <person name="Saitou A."/>
            <person name="Wang C.M."/>
            <person name="Toyoda A."/>
            <person name="Minakuchi Y."/>
            <person name="Sekiguchi Y."/>
            <person name="Ueda K."/>
            <person name="Takano H."/>
            <person name="Sakai Y."/>
            <person name="Yokota A."/>
            <person name="Yabe S."/>
        </authorList>
    </citation>
    <scope>NUCLEOTIDE SEQUENCE</scope>
    <source>
        <strain evidence="6">COM3</strain>
    </source>
</reference>
<dbReference type="AlphaFoldDB" id="A0A455SEI2"/>
<evidence type="ECO:0000259" key="5">
    <source>
        <dbReference type="Pfam" id="PF00296"/>
    </source>
</evidence>